<evidence type="ECO:0000256" key="2">
    <source>
        <dbReference type="RuleBase" id="RU363072"/>
    </source>
</evidence>
<sequence length="651" mass="69294">MSKILWKSLLISPAILSAALMVSRGAVAAETQAVKEINQNQTVAVNAEVATTKQTTVSTSAIALQEPTVASSNKTQQVALKISEPTSVATTEVPSKINLETSVAQAAPTNGTEASSTDTNLLNQIERYGKEGSAAPDAGQVTNVSQFRDVQPSDWAYEALSRVVQTYGCLQGYPDGTYRGNRALSRYEFAAGLNACLRQIEALIAGRPPGGSGVSPADLQALQRLTEEFRTELATIGTRVDNLEGRTAFLEQRQFSTTTKLAGEAILALTDTFDDYANETVFGNRVRLDLRTSFTGRDTLHTRLAAGNLEPFNFITRDPEGNAQSFEGQQTFNISPGGNNNIKLDWLGYYFPLGASKVYLTAQGGTHSDYAATNNPYFEDYDGGNGALSTFAQHNPIYRIGGGAGGAVTLGLGSGRGGLLRPTGLTVGYLASNGNDTNFNGFLKGDYAALGQLNFNVGDRAALALTYVRGYQQQTPVLFNMGGTAGQRGLERAFSPVVGTNAFNPGFDGNGQLISNSYGLSAALRPSNNLSISGFVGKTDARVNNFNDNSVTDGDIWYYGAGIALPNFGKEGNVLGIFAGVEPNLRGLSIDGVAQNLAPFNKTGYHIEGFYKYQLTDNISITPGVIYLTNPGQSDLNPDMVIGTLRTTMTF</sequence>
<dbReference type="Gene3D" id="2.40.160.180">
    <property type="entry name" value="Carbohydrate-selective porin OprB"/>
    <property type="match status" value="1"/>
</dbReference>
<dbReference type="InterPro" id="IPR001119">
    <property type="entry name" value="SLH_dom"/>
</dbReference>
<dbReference type="GO" id="GO:0008643">
    <property type="term" value="P:carbohydrate transport"/>
    <property type="evidence" value="ECO:0007669"/>
    <property type="project" value="InterPro"/>
</dbReference>
<keyword evidence="5" id="KW-1185">Reference proteome</keyword>
<dbReference type="Pfam" id="PF00395">
    <property type="entry name" value="SLH"/>
    <property type="match status" value="1"/>
</dbReference>
<reference evidence="4 5" key="1">
    <citation type="submission" date="2012-06" db="EMBL/GenBank/DDBJ databases">
        <title>Finished chromosome of genome of Crinalium epipsammum PCC 9333.</title>
        <authorList>
            <consortium name="US DOE Joint Genome Institute"/>
            <person name="Gugger M."/>
            <person name="Coursin T."/>
            <person name="Rippka R."/>
            <person name="Tandeau De Marsac N."/>
            <person name="Huntemann M."/>
            <person name="Wei C.-L."/>
            <person name="Han J."/>
            <person name="Detter J.C."/>
            <person name="Han C."/>
            <person name="Tapia R."/>
            <person name="Davenport K."/>
            <person name="Daligault H."/>
            <person name="Erkkila T."/>
            <person name="Gu W."/>
            <person name="Munk A.C.C."/>
            <person name="Teshima H."/>
            <person name="Xu Y."/>
            <person name="Chain P."/>
            <person name="Chen A."/>
            <person name="Krypides N."/>
            <person name="Mavromatis K."/>
            <person name="Markowitz V."/>
            <person name="Szeto E."/>
            <person name="Ivanova N."/>
            <person name="Mikhailova N."/>
            <person name="Ovchinnikova G."/>
            <person name="Pagani I."/>
            <person name="Pati A."/>
            <person name="Goodwin L."/>
            <person name="Peters L."/>
            <person name="Pitluck S."/>
            <person name="Woyke T."/>
            <person name="Kerfeld C."/>
        </authorList>
    </citation>
    <scope>NUCLEOTIDE SEQUENCE [LARGE SCALE GENOMIC DNA]</scope>
    <source>
        <strain evidence="4 5">PCC 9333</strain>
    </source>
</reference>
<name>K9VYU4_9CYAN</name>
<dbReference type="NCBIfam" id="NF033921">
    <property type="entry name" value="por_somb"/>
    <property type="match status" value="1"/>
</dbReference>
<keyword evidence="2" id="KW-0732">Signal</keyword>
<dbReference type="InterPro" id="IPR051465">
    <property type="entry name" value="Cell_Envelope_Struct_Comp"/>
</dbReference>
<dbReference type="InterPro" id="IPR047684">
    <property type="entry name" value="Por_som-like"/>
</dbReference>
<accession>K9VYU4</accession>
<dbReference type="HOGENOM" id="CLU_018575_1_0_3"/>
<dbReference type="GO" id="GO:0015288">
    <property type="term" value="F:porin activity"/>
    <property type="evidence" value="ECO:0007669"/>
    <property type="project" value="InterPro"/>
</dbReference>
<organism evidence="4 5">
    <name type="scientific">Crinalium epipsammum PCC 9333</name>
    <dbReference type="NCBI Taxonomy" id="1173022"/>
    <lineage>
        <taxon>Bacteria</taxon>
        <taxon>Bacillati</taxon>
        <taxon>Cyanobacteriota</taxon>
        <taxon>Cyanophyceae</taxon>
        <taxon>Gomontiellales</taxon>
        <taxon>Gomontiellaceae</taxon>
        <taxon>Crinalium</taxon>
    </lineage>
</organism>
<dbReference type="GO" id="GO:0016020">
    <property type="term" value="C:membrane"/>
    <property type="evidence" value="ECO:0007669"/>
    <property type="project" value="InterPro"/>
</dbReference>
<gene>
    <name evidence="4" type="ORF">Cri9333_1782</name>
</gene>
<dbReference type="STRING" id="1173022.Cri9333_1782"/>
<dbReference type="PANTHER" id="PTHR43308:SF1">
    <property type="entry name" value="OUTER MEMBRANE PROTEIN ALPHA"/>
    <property type="match status" value="1"/>
</dbReference>
<evidence type="ECO:0000313" key="4">
    <source>
        <dbReference type="EMBL" id="AFZ12667.1"/>
    </source>
</evidence>
<dbReference type="RefSeq" id="WP_015202785.1">
    <property type="nucleotide sequence ID" value="NC_019753.1"/>
</dbReference>
<dbReference type="eggNOG" id="COG3659">
    <property type="taxonomic scope" value="Bacteria"/>
</dbReference>
<evidence type="ECO:0000256" key="1">
    <source>
        <dbReference type="ARBA" id="ARBA00008769"/>
    </source>
</evidence>
<dbReference type="AlphaFoldDB" id="K9VYU4"/>
<dbReference type="PATRIC" id="fig|1173022.3.peg.1927"/>
<feature type="signal peptide" evidence="2">
    <location>
        <begin position="1"/>
        <end position="28"/>
    </location>
</feature>
<dbReference type="PROSITE" id="PS51272">
    <property type="entry name" value="SLH"/>
    <property type="match status" value="1"/>
</dbReference>
<proteinExistence type="inferred from homology"/>
<protein>
    <submittedName>
        <fullName evidence="4">Cyanobacterial porin</fullName>
    </submittedName>
</protein>
<comment type="similarity">
    <text evidence="1 2">Belongs to the OprB family.</text>
</comment>
<evidence type="ECO:0000313" key="5">
    <source>
        <dbReference type="Proteomes" id="UP000010472"/>
    </source>
</evidence>
<dbReference type="EMBL" id="CP003620">
    <property type="protein sequence ID" value="AFZ12667.1"/>
    <property type="molecule type" value="Genomic_DNA"/>
</dbReference>
<dbReference type="Proteomes" id="UP000010472">
    <property type="component" value="Chromosome"/>
</dbReference>
<feature type="domain" description="SLH" evidence="3">
    <location>
        <begin position="143"/>
        <end position="207"/>
    </location>
</feature>
<evidence type="ECO:0000259" key="3">
    <source>
        <dbReference type="PROSITE" id="PS51272"/>
    </source>
</evidence>
<dbReference type="OrthoDB" id="580845at2"/>
<dbReference type="InterPro" id="IPR038673">
    <property type="entry name" value="OprB_sf"/>
</dbReference>
<dbReference type="PANTHER" id="PTHR43308">
    <property type="entry name" value="OUTER MEMBRANE PROTEIN ALPHA-RELATED"/>
    <property type="match status" value="1"/>
</dbReference>
<feature type="chain" id="PRO_5007231770" evidence="2">
    <location>
        <begin position="29"/>
        <end position="651"/>
    </location>
</feature>
<dbReference type="InterPro" id="IPR007049">
    <property type="entry name" value="Carb-sel_porin_OprB"/>
</dbReference>
<dbReference type="KEGG" id="cep:Cri9333_1782"/>
<dbReference type="Pfam" id="PF04966">
    <property type="entry name" value="OprB"/>
    <property type="match status" value="1"/>
</dbReference>